<gene>
    <name evidence="2" type="ORF">ACFSQS_06125</name>
</gene>
<evidence type="ECO:0000256" key="1">
    <source>
        <dbReference type="SAM" id="SignalP"/>
    </source>
</evidence>
<comment type="caution">
    <text evidence="2">The sequence shown here is derived from an EMBL/GenBank/DDBJ whole genome shotgun (WGS) entry which is preliminary data.</text>
</comment>
<dbReference type="RefSeq" id="WP_388015710.1">
    <property type="nucleotide sequence ID" value="NZ_JBHUDT010000002.1"/>
</dbReference>
<organism evidence="2 3">
    <name type="scientific">Gelatiniphilus marinus</name>
    <dbReference type="NCBI Taxonomy" id="1759464"/>
    <lineage>
        <taxon>Bacteria</taxon>
        <taxon>Pseudomonadati</taxon>
        <taxon>Bacteroidota</taxon>
        <taxon>Flavobacteriia</taxon>
        <taxon>Flavobacteriales</taxon>
        <taxon>Flavobacteriaceae</taxon>
        <taxon>Gelatiniphilus</taxon>
    </lineage>
</organism>
<sequence>MKKLFLLFLFFVGICSANNNSNYIFTDCHAEACEELAMWDDMDLSEAEAEQVYQMAYQSCEQ</sequence>
<protein>
    <submittedName>
        <fullName evidence="2">Uncharacterized protein</fullName>
    </submittedName>
</protein>
<name>A0ABW5JPH8_9FLAO</name>
<dbReference type="Proteomes" id="UP001597441">
    <property type="component" value="Unassembled WGS sequence"/>
</dbReference>
<keyword evidence="1" id="KW-0732">Signal</keyword>
<keyword evidence="3" id="KW-1185">Reference proteome</keyword>
<feature type="chain" id="PRO_5047187758" evidence="1">
    <location>
        <begin position="18"/>
        <end position="62"/>
    </location>
</feature>
<evidence type="ECO:0000313" key="3">
    <source>
        <dbReference type="Proteomes" id="UP001597441"/>
    </source>
</evidence>
<evidence type="ECO:0000313" key="2">
    <source>
        <dbReference type="EMBL" id="MFD2534678.1"/>
    </source>
</evidence>
<feature type="signal peptide" evidence="1">
    <location>
        <begin position="1"/>
        <end position="17"/>
    </location>
</feature>
<proteinExistence type="predicted"/>
<dbReference type="EMBL" id="JBHULK010000002">
    <property type="protein sequence ID" value="MFD2534678.1"/>
    <property type="molecule type" value="Genomic_DNA"/>
</dbReference>
<reference evidence="3" key="1">
    <citation type="journal article" date="2019" name="Int. J. Syst. Evol. Microbiol.">
        <title>The Global Catalogue of Microorganisms (GCM) 10K type strain sequencing project: providing services to taxonomists for standard genome sequencing and annotation.</title>
        <authorList>
            <consortium name="The Broad Institute Genomics Platform"/>
            <consortium name="The Broad Institute Genome Sequencing Center for Infectious Disease"/>
            <person name="Wu L."/>
            <person name="Ma J."/>
        </authorList>
    </citation>
    <scope>NUCLEOTIDE SEQUENCE [LARGE SCALE GENOMIC DNA]</scope>
    <source>
        <strain evidence="3">KCTC 42903</strain>
    </source>
</reference>
<accession>A0ABW5JPH8</accession>